<organism evidence="1 2">
    <name type="scientific">Heterotrigona itama</name>
    <dbReference type="NCBI Taxonomy" id="395501"/>
    <lineage>
        <taxon>Eukaryota</taxon>
        <taxon>Metazoa</taxon>
        <taxon>Ecdysozoa</taxon>
        <taxon>Arthropoda</taxon>
        <taxon>Hexapoda</taxon>
        <taxon>Insecta</taxon>
        <taxon>Pterygota</taxon>
        <taxon>Neoptera</taxon>
        <taxon>Endopterygota</taxon>
        <taxon>Hymenoptera</taxon>
        <taxon>Apocrita</taxon>
        <taxon>Aculeata</taxon>
        <taxon>Apoidea</taxon>
        <taxon>Anthophila</taxon>
        <taxon>Apidae</taxon>
        <taxon>Heterotrigona</taxon>
    </lineage>
</organism>
<dbReference type="EMBL" id="CAJDYZ010008168">
    <property type="protein sequence ID" value="CAD1475086.1"/>
    <property type="molecule type" value="Genomic_DNA"/>
</dbReference>
<accession>A0A6V7H6C3</accession>
<gene>
    <name evidence="1" type="ORF">MHI_LOCUS519786</name>
</gene>
<keyword evidence="2" id="KW-1185">Reference proteome</keyword>
<dbReference type="Proteomes" id="UP000752696">
    <property type="component" value="Unassembled WGS sequence"/>
</dbReference>
<sequence>YGKCHCHNDSDHVANLVLNVRFCREQGMKETLCSIASYNIKIVLNCTGYEVKE</sequence>
<proteinExistence type="predicted"/>
<protein>
    <submittedName>
        <fullName evidence="1">Uncharacterized protein</fullName>
    </submittedName>
</protein>
<dbReference type="AlphaFoldDB" id="A0A6V7H6C3"/>
<name>A0A6V7H6C3_9HYME</name>
<feature type="non-terminal residue" evidence="1">
    <location>
        <position position="1"/>
    </location>
</feature>
<evidence type="ECO:0000313" key="2">
    <source>
        <dbReference type="Proteomes" id="UP000752696"/>
    </source>
</evidence>
<comment type="caution">
    <text evidence="1">The sequence shown here is derived from an EMBL/GenBank/DDBJ whole genome shotgun (WGS) entry which is preliminary data.</text>
</comment>
<feature type="non-terminal residue" evidence="1">
    <location>
        <position position="53"/>
    </location>
</feature>
<reference evidence="1" key="1">
    <citation type="submission" date="2020-07" db="EMBL/GenBank/DDBJ databases">
        <authorList>
            <person name="Nazaruddin N."/>
        </authorList>
    </citation>
    <scope>NUCLEOTIDE SEQUENCE</scope>
</reference>
<evidence type="ECO:0000313" key="1">
    <source>
        <dbReference type="EMBL" id="CAD1475086.1"/>
    </source>
</evidence>